<evidence type="ECO:0000256" key="1">
    <source>
        <dbReference type="SAM" id="Phobius"/>
    </source>
</evidence>
<dbReference type="AlphaFoldDB" id="K1JT09"/>
<evidence type="ECO:0000313" key="4">
    <source>
        <dbReference type="Proteomes" id="UP000005835"/>
    </source>
</evidence>
<comment type="caution">
    <text evidence="3">The sequence shown here is derived from an EMBL/GenBank/DDBJ whole genome shotgun (WGS) entry which is preliminary data.</text>
</comment>
<evidence type="ECO:0000259" key="2">
    <source>
        <dbReference type="Pfam" id="PF00884"/>
    </source>
</evidence>
<feature type="transmembrane region" description="Helical" evidence="1">
    <location>
        <begin position="137"/>
        <end position="156"/>
    </location>
</feature>
<dbReference type="PANTHER" id="PTHR30443">
    <property type="entry name" value="INNER MEMBRANE PROTEIN"/>
    <property type="match status" value="1"/>
</dbReference>
<evidence type="ECO:0000313" key="3">
    <source>
        <dbReference type="EMBL" id="EKB30847.1"/>
    </source>
</evidence>
<reference evidence="3 4" key="1">
    <citation type="submission" date="2012-05" db="EMBL/GenBank/DDBJ databases">
        <title>The Genome Sequence of Sutterella wadsworthensis 2_1_59BFAA.</title>
        <authorList>
            <consortium name="The Broad Institute Genome Sequencing Platform"/>
            <person name="Earl A."/>
            <person name="Ward D."/>
            <person name="Feldgarden M."/>
            <person name="Gevers D."/>
            <person name="Daigneault M."/>
            <person name="Strauss J."/>
            <person name="Allen-Vercoe E."/>
            <person name="Walker B."/>
            <person name="Young S.K."/>
            <person name="Zeng Q."/>
            <person name="Gargeya S."/>
            <person name="Fitzgerald M."/>
            <person name="Haas B."/>
            <person name="Abouelleil A."/>
            <person name="Alvarado L."/>
            <person name="Arachchi H.M."/>
            <person name="Berlin A.M."/>
            <person name="Chapman S.B."/>
            <person name="Goldberg J."/>
            <person name="Griggs A."/>
            <person name="Gujja S."/>
            <person name="Hansen M."/>
            <person name="Howarth C."/>
            <person name="Imamovic A."/>
            <person name="Larimer J."/>
            <person name="McCowen C."/>
            <person name="Montmayeur A."/>
            <person name="Murphy C."/>
            <person name="Neiman D."/>
            <person name="Pearson M."/>
            <person name="Priest M."/>
            <person name="Roberts A."/>
            <person name="Saif S."/>
            <person name="Shea T."/>
            <person name="Sisk P."/>
            <person name="Sykes S."/>
            <person name="Wortman J."/>
            <person name="Nusbaum C."/>
            <person name="Birren B."/>
        </authorList>
    </citation>
    <scope>NUCLEOTIDE SEQUENCE [LARGE SCALE GENOMIC DNA]</scope>
    <source>
        <strain evidence="3 4">2_1_59BFAA</strain>
    </source>
</reference>
<feature type="transmembrane region" description="Helical" evidence="1">
    <location>
        <begin position="102"/>
        <end position="122"/>
    </location>
</feature>
<dbReference type="InterPro" id="IPR000917">
    <property type="entry name" value="Sulfatase_N"/>
</dbReference>
<sequence>MAHSPKAFLLTFHLLVRKSHYQYKMNFLKLEAYPLLARIRQLLPVLGQCLMYFIAAVFLLVASNAALTGSLHGLLGKASHTALGAVPLAAFLCLYRNNHRDLALGFVLWLILSIPPITTAFLETKPLSTLDIAENNVWAMTQAVLLIAGTGLTGLIRHRAVRFSAAALMTCCWILAFLPIASFLVYLIGFDALLTPDIVLALAQTHPNEAWEYLTFMGPFMMGVVALACLTLLALSVAAFKKGMHSRSLPQTTAFRIAVLTTCCLAAISSFKSANNVSLYAFYNAYIHIRETGRFEEGYEQRKAILEELAKAGQKGRSGLFVFVIGESHTRDRMTAYGPQEHETTPWLKDMRSDRNFILFDKAYTSYVATVSALTYALTAKNQYNDISYDDSPSIVEVVRASGYETYWLSNQSKISLGPHPYRSFQATRIITSGLGKLMTENSSSIFPPKTGSLL</sequence>
<feature type="transmembrane region" description="Helical" evidence="1">
    <location>
        <begin position="74"/>
        <end position="95"/>
    </location>
</feature>
<dbReference type="HOGENOM" id="CLU_601188_0_0_4"/>
<organism evidence="3 4">
    <name type="scientific">Sutterella wadsworthensis 2_1_59BFAA</name>
    <dbReference type="NCBI Taxonomy" id="742823"/>
    <lineage>
        <taxon>Bacteria</taxon>
        <taxon>Pseudomonadati</taxon>
        <taxon>Pseudomonadota</taxon>
        <taxon>Betaproteobacteria</taxon>
        <taxon>Burkholderiales</taxon>
        <taxon>Sutterellaceae</taxon>
        <taxon>Sutterella</taxon>
    </lineage>
</organism>
<keyword evidence="1" id="KW-1133">Transmembrane helix</keyword>
<keyword evidence="4" id="KW-1185">Reference proteome</keyword>
<feature type="transmembrane region" description="Helical" evidence="1">
    <location>
        <begin position="220"/>
        <end position="241"/>
    </location>
</feature>
<dbReference type="RefSeq" id="WP_005435747.1">
    <property type="nucleotide sequence ID" value="NZ_JH815517.1"/>
</dbReference>
<dbReference type="SUPFAM" id="SSF53649">
    <property type="entry name" value="Alkaline phosphatase-like"/>
    <property type="match status" value="1"/>
</dbReference>
<dbReference type="Pfam" id="PF00884">
    <property type="entry name" value="Sulfatase"/>
    <property type="match status" value="1"/>
</dbReference>
<dbReference type="EMBL" id="ADMG01000035">
    <property type="protein sequence ID" value="EKB30847.1"/>
    <property type="molecule type" value="Genomic_DNA"/>
</dbReference>
<dbReference type="PATRIC" id="fig|742823.3.peg.1528"/>
<dbReference type="PANTHER" id="PTHR30443:SF0">
    <property type="entry name" value="PHOSPHOETHANOLAMINE TRANSFERASE EPTA"/>
    <property type="match status" value="1"/>
</dbReference>
<dbReference type="InterPro" id="IPR040423">
    <property type="entry name" value="PEA_transferase"/>
</dbReference>
<protein>
    <recommendedName>
        <fullName evidence="2">Sulfatase N-terminal domain-containing protein</fullName>
    </recommendedName>
</protein>
<dbReference type="GO" id="GO:0005886">
    <property type="term" value="C:plasma membrane"/>
    <property type="evidence" value="ECO:0007669"/>
    <property type="project" value="UniProtKB-SubCell"/>
</dbReference>
<name>K1JT09_9BURK</name>
<gene>
    <name evidence="3" type="ORF">HMPREF9465_01537</name>
</gene>
<proteinExistence type="predicted"/>
<dbReference type="GO" id="GO:0016776">
    <property type="term" value="F:phosphotransferase activity, phosphate group as acceptor"/>
    <property type="evidence" value="ECO:0007669"/>
    <property type="project" value="TreeGrafter"/>
</dbReference>
<dbReference type="GO" id="GO:0009244">
    <property type="term" value="P:lipopolysaccharide core region biosynthetic process"/>
    <property type="evidence" value="ECO:0007669"/>
    <property type="project" value="TreeGrafter"/>
</dbReference>
<accession>K1JT09</accession>
<feature type="domain" description="Sulfatase N-terminal" evidence="2">
    <location>
        <begin position="321"/>
        <end position="416"/>
    </location>
</feature>
<dbReference type="Gene3D" id="3.40.720.10">
    <property type="entry name" value="Alkaline Phosphatase, subunit A"/>
    <property type="match status" value="1"/>
</dbReference>
<dbReference type="STRING" id="742823.HMPREF9465_01537"/>
<feature type="transmembrane region" description="Helical" evidence="1">
    <location>
        <begin position="42"/>
        <end position="62"/>
    </location>
</feature>
<dbReference type="eggNOG" id="COG2194">
    <property type="taxonomic scope" value="Bacteria"/>
</dbReference>
<feature type="transmembrane region" description="Helical" evidence="1">
    <location>
        <begin position="163"/>
        <end position="188"/>
    </location>
</feature>
<keyword evidence="1" id="KW-0472">Membrane</keyword>
<keyword evidence="1" id="KW-0812">Transmembrane</keyword>
<dbReference type="Proteomes" id="UP000005835">
    <property type="component" value="Unassembled WGS sequence"/>
</dbReference>
<dbReference type="InterPro" id="IPR017850">
    <property type="entry name" value="Alkaline_phosphatase_core_sf"/>
</dbReference>